<dbReference type="EMBL" id="JFZT01000044">
    <property type="protein sequence ID" value="EZQ04816.1"/>
    <property type="molecule type" value="Genomic_DNA"/>
</dbReference>
<dbReference type="CDD" id="cd17510">
    <property type="entry name" value="T3SC_YbjN-like_2"/>
    <property type="match status" value="1"/>
</dbReference>
<evidence type="ECO:0000313" key="2">
    <source>
        <dbReference type="Proteomes" id="UP000024332"/>
    </source>
</evidence>
<comment type="caution">
    <text evidence="1">The sequence shown here is derived from an EMBL/GenBank/DDBJ whole genome shotgun (WGS) entry which is preliminary data.</text>
</comment>
<dbReference type="InterPro" id="IPR018747">
    <property type="entry name" value="DUF2299"/>
</dbReference>
<dbReference type="AlphaFoldDB" id="A0A031LMW2"/>
<dbReference type="Proteomes" id="UP000024332">
    <property type="component" value="Unassembled WGS sequence"/>
</dbReference>
<reference evidence="1 2" key="1">
    <citation type="submission" date="2014-03" db="EMBL/GenBank/DDBJ databases">
        <title>Draft genome sequence of the novel thermoacidophilic archaea Acidianus copahuensis ALE1 strain, isolated from Copahue volcanic area in Neuquen Argentina.</title>
        <authorList>
            <person name="Urbieta M.S."/>
            <person name="Rascovan N."/>
            <person name="Castro C."/>
            <person name="Revale S."/>
            <person name="Giaveno M.A."/>
            <person name="Vazquez M.P."/>
            <person name="Donati E.R."/>
        </authorList>
    </citation>
    <scope>NUCLEOTIDE SEQUENCE [LARGE SCALE GENOMIC DNA]</scope>
    <source>
        <strain evidence="1 2">ALE1</strain>
    </source>
</reference>
<keyword evidence="2" id="KW-1185">Reference proteome</keyword>
<name>A0A031LMW2_9CREN</name>
<dbReference type="OrthoDB" id="33206at2157"/>
<sequence length="159" mass="18042">MDSDSNVERWLRDLGLNVSRPPQAKEHFHVLVTPPQGGPAFEVIRPTENQKFYLVVMGIAIYQGHQDALKAMREDERKKFLNDLKYDLLKMGTDVILMPMGDQIPQVIQIVRVLLIEDITPNDLVNCIYLVKNAGMLVISKFSDTFGTPQTKGNAIKYI</sequence>
<gene>
    <name evidence="1" type="ORF">CM19_07475</name>
</gene>
<evidence type="ECO:0000313" key="1">
    <source>
        <dbReference type="EMBL" id="EZQ04816.1"/>
    </source>
</evidence>
<dbReference type="Pfam" id="PF10061">
    <property type="entry name" value="DUF2299"/>
    <property type="match status" value="1"/>
</dbReference>
<evidence type="ECO:0008006" key="3">
    <source>
        <dbReference type="Google" id="ProtNLM"/>
    </source>
</evidence>
<dbReference type="Gene3D" id="3.30.1460.10">
    <property type="match status" value="1"/>
</dbReference>
<protein>
    <recommendedName>
        <fullName evidence="3">DUF2299 domain-containing protein</fullName>
    </recommendedName>
</protein>
<proteinExistence type="predicted"/>
<organism evidence="1 2">
    <name type="scientific">Candidatus Acidianus copahuensis</name>
    <dbReference type="NCBI Taxonomy" id="1160895"/>
    <lineage>
        <taxon>Archaea</taxon>
        <taxon>Thermoproteota</taxon>
        <taxon>Thermoprotei</taxon>
        <taxon>Sulfolobales</taxon>
        <taxon>Sulfolobaceae</taxon>
        <taxon>Acidianus</taxon>
    </lineage>
</organism>
<dbReference type="RefSeq" id="WP_048099741.1">
    <property type="nucleotide sequence ID" value="NZ_JFZT01000044.1"/>
</dbReference>
<accession>A0A031LMW2</accession>